<dbReference type="SMART" id="SM00504">
    <property type="entry name" value="Ubox"/>
    <property type="match status" value="1"/>
</dbReference>
<dbReference type="InterPro" id="IPR055566">
    <property type="entry name" value="ARM_LIN"/>
</dbReference>
<name>A0A835UUE9_VANPL</name>
<dbReference type="GO" id="GO:0016567">
    <property type="term" value="P:protein ubiquitination"/>
    <property type="evidence" value="ECO:0007669"/>
    <property type="project" value="UniProtKB-UniPathway"/>
</dbReference>
<dbReference type="InterPro" id="IPR045210">
    <property type="entry name" value="RING-Ubox_PUB"/>
</dbReference>
<feature type="region of interest" description="Disordered" evidence="6">
    <location>
        <begin position="83"/>
        <end position="166"/>
    </location>
</feature>
<comment type="caution">
    <text evidence="8">The sequence shown here is derived from an EMBL/GenBank/DDBJ whole genome shotgun (WGS) entry which is preliminary data.</text>
</comment>
<protein>
    <recommendedName>
        <fullName evidence="3">RING-type E3 ubiquitin transferase</fullName>
        <ecNumber evidence="3">2.3.2.27</ecNumber>
    </recommendedName>
</protein>
<evidence type="ECO:0000256" key="3">
    <source>
        <dbReference type="ARBA" id="ARBA00012483"/>
    </source>
</evidence>
<organism evidence="8 9">
    <name type="scientific">Vanilla planifolia</name>
    <name type="common">Vanilla</name>
    <dbReference type="NCBI Taxonomy" id="51239"/>
    <lineage>
        <taxon>Eukaryota</taxon>
        <taxon>Viridiplantae</taxon>
        <taxon>Streptophyta</taxon>
        <taxon>Embryophyta</taxon>
        <taxon>Tracheophyta</taxon>
        <taxon>Spermatophyta</taxon>
        <taxon>Magnoliopsida</taxon>
        <taxon>Liliopsida</taxon>
        <taxon>Asparagales</taxon>
        <taxon>Orchidaceae</taxon>
        <taxon>Vanilloideae</taxon>
        <taxon>Vanilleae</taxon>
        <taxon>Vanilla</taxon>
    </lineage>
</organism>
<feature type="region of interest" description="Disordered" evidence="6">
    <location>
        <begin position="344"/>
        <end position="373"/>
    </location>
</feature>
<dbReference type="PROSITE" id="PS51698">
    <property type="entry name" value="U_BOX"/>
    <property type="match status" value="1"/>
</dbReference>
<dbReference type="Pfam" id="PF23628">
    <property type="entry name" value="ARM_LIN_C"/>
    <property type="match status" value="1"/>
</dbReference>
<dbReference type="SUPFAM" id="SSF50978">
    <property type="entry name" value="WD40 repeat-like"/>
    <property type="match status" value="1"/>
</dbReference>
<dbReference type="Gene3D" id="1.25.10.10">
    <property type="entry name" value="Leucine-rich Repeat Variant"/>
    <property type="match status" value="1"/>
</dbReference>
<dbReference type="Gene3D" id="3.30.40.10">
    <property type="entry name" value="Zinc/RING finger domain, C3HC4 (zinc finger)"/>
    <property type="match status" value="1"/>
</dbReference>
<dbReference type="InterPro" id="IPR013083">
    <property type="entry name" value="Znf_RING/FYVE/PHD"/>
</dbReference>
<dbReference type="GO" id="GO:0061630">
    <property type="term" value="F:ubiquitin protein ligase activity"/>
    <property type="evidence" value="ECO:0007669"/>
    <property type="project" value="UniProtKB-EC"/>
</dbReference>
<dbReference type="Proteomes" id="UP000636800">
    <property type="component" value="Chromosome 6"/>
</dbReference>
<evidence type="ECO:0000259" key="7">
    <source>
        <dbReference type="PROSITE" id="PS51698"/>
    </source>
</evidence>
<evidence type="ECO:0000313" key="8">
    <source>
        <dbReference type="EMBL" id="KAG0476169.1"/>
    </source>
</evidence>
<dbReference type="UniPathway" id="UPA00143"/>
<feature type="compositionally biased region" description="Polar residues" evidence="6">
    <location>
        <begin position="128"/>
        <end position="151"/>
    </location>
</feature>
<dbReference type="SUPFAM" id="SSF57850">
    <property type="entry name" value="RING/U-box"/>
    <property type="match status" value="1"/>
</dbReference>
<dbReference type="Pfam" id="PF00400">
    <property type="entry name" value="WD40"/>
    <property type="match status" value="3"/>
</dbReference>
<accession>A0A835UUE9</accession>
<gene>
    <name evidence="8" type="ORF">HPP92_013010</name>
</gene>
<proteinExistence type="predicted"/>
<dbReference type="Gene3D" id="2.130.10.10">
    <property type="entry name" value="YVTN repeat-like/Quinoprotein amine dehydrogenase"/>
    <property type="match status" value="1"/>
</dbReference>
<keyword evidence="9" id="KW-1185">Reference proteome</keyword>
<reference evidence="8 9" key="1">
    <citation type="journal article" date="2020" name="Nat. Food">
        <title>A phased Vanilla planifolia genome enables genetic improvement of flavour and production.</title>
        <authorList>
            <person name="Hasing T."/>
            <person name="Tang H."/>
            <person name="Brym M."/>
            <person name="Khazi F."/>
            <person name="Huang T."/>
            <person name="Chambers A.H."/>
        </authorList>
    </citation>
    <scope>NUCLEOTIDE SEQUENCE [LARGE SCALE GENOMIC DNA]</scope>
    <source>
        <tissue evidence="8">Leaf</tissue>
    </source>
</reference>
<dbReference type="PROSITE" id="PS50294">
    <property type="entry name" value="WD_REPEATS_REGION"/>
    <property type="match status" value="1"/>
</dbReference>
<dbReference type="PROSITE" id="PS50082">
    <property type="entry name" value="WD_REPEATS_2"/>
    <property type="match status" value="1"/>
</dbReference>
<evidence type="ECO:0000256" key="5">
    <source>
        <dbReference type="PROSITE-ProRule" id="PRU00221"/>
    </source>
</evidence>
<dbReference type="InterPro" id="IPR011989">
    <property type="entry name" value="ARM-like"/>
</dbReference>
<dbReference type="EMBL" id="JADCNL010000006">
    <property type="protein sequence ID" value="KAG0476169.1"/>
    <property type="molecule type" value="Genomic_DNA"/>
</dbReference>
<dbReference type="PANTHER" id="PTHR47446">
    <property type="entry name" value="RING-TYPE E3 UBIQUITIN TRANSFERASE"/>
    <property type="match status" value="1"/>
</dbReference>
<dbReference type="InterPro" id="IPR015943">
    <property type="entry name" value="WD40/YVTN_repeat-like_dom_sf"/>
</dbReference>
<dbReference type="CDD" id="cd16664">
    <property type="entry name" value="RING-Ubox_PUB"/>
    <property type="match status" value="1"/>
</dbReference>
<evidence type="ECO:0000256" key="1">
    <source>
        <dbReference type="ARBA" id="ARBA00000900"/>
    </source>
</evidence>
<evidence type="ECO:0000256" key="6">
    <source>
        <dbReference type="SAM" id="MobiDB-lite"/>
    </source>
</evidence>
<feature type="domain" description="U-box" evidence="7">
    <location>
        <begin position="250"/>
        <end position="325"/>
    </location>
</feature>
<dbReference type="InterPro" id="IPR001680">
    <property type="entry name" value="WD40_rpt"/>
</dbReference>
<dbReference type="AlphaFoldDB" id="A0A835UUE9"/>
<dbReference type="EC" id="2.3.2.27" evidence="3"/>
<dbReference type="PANTHER" id="PTHR47446:SF3">
    <property type="entry name" value="RING-TYPE E3 UBIQUITIN TRANSFERASE"/>
    <property type="match status" value="1"/>
</dbReference>
<keyword evidence="5" id="KW-0853">WD repeat</keyword>
<comment type="pathway">
    <text evidence="2">Protein modification; protein ubiquitination.</text>
</comment>
<sequence length="1227" mass="134944">MQMIGLAPALKGKSTIWLVSVPSSSLEYKNLNKQVLKEDLPKDGDVNGDFDDPVHNVDFDLSTRKILSPENLILKADKRGITKVKSPKKDQSFSAKGSLLGLPRSPRVPLHKSIASSKKELEPPNIAPTKSHNSVQKKLNNVDQLKPTSPMVSPVRPHRTSEEGAMHVSSRLTASNASSKSCPNFVGVISDDSEDEDTEMHSLNNSVTSASPTTNHYGSAAMQDCLHSEAEELNNRNKYSSVEKAMRRTRSPKDFVCPITGHLFNDPVTLETGQTYERRAIQEWLKRGNTTCPITRQPLSSTVLPKTNYVLKRLITTWMEQNPDIAQEFSYMETPCSSPGPVFSKEHQAPSTVDLELPPSLSGPTATRNDKRSKRFMRGLSTSPTSVISQAASETVMNSLKTYASCLCTSEDLQECEAAVVKIARIWKESKIDPGIQAYLSSPTILNGFVEILSASTSREALGVSVYILSELVLADEIVAETLHNVDPDFDYLSALLINGLAEAAVLIYQLRPTFSQLSGRDLVQPLVQVIMSNGEQMDNFSCAMEPKDAAISLLEQVLSGGDENNRSVNALSVISANGLPALIKCLDQVEGRGSVISILVSCMHADKCCRNLVARRAELAPVLELFHAGNDHTRSVCIDFFSHIVCLKRRTFCNQILRTIKEEGAYSTMHSFLVYLQMAPIEQQPAVASLLLQLDLLVEPRKTSIYRDEAIDSIIEALKRKDFPLCQIIALDTLSSLSGRLNASGESQTESWLLKIAGVDQSNGIIEDDEGTANSVDGLEANVEEEEKMMSIWEKRVAFVLCNHENGAIFKALEECLLSNSMEMTKSCLVVATWLIHMLNNLPDTGMRVIASQCLLDHFVDILQLSRNMEEKVLVTIALKSLFCDPDLDKGLLAYARRLYKPLRKLKRCSSLVAETLKEIMNLPSVDTTEFWSCTELFELDTSVSGEVLSLVHSKGRLYSSHSDGTIKVWDIGKRGWQLVQEVQEHLKAVTGLYIPLSSDRLYSCSLDKTIRTWTIEPEIRGLQIHDMKEPVHCLAANANIVCFSTQGTGAKVSTWGGLTKHINFNKNVKCISMTDANLYCGCTAYSIQEVDLKKYTSSTFYSGTRKLLGKQTIHAIFIQDGTLFAGGSSVDGIAGKAFSLSTKSATGSFVTPLDIYCISAADDFVFTGTKNGIIEVWIKERLARVGSIRVGPVGNAKVACLASDSEGEMLFSGSSDGKIQVWALE</sequence>
<dbReference type="OrthoDB" id="1930784at2759"/>
<evidence type="ECO:0000313" key="9">
    <source>
        <dbReference type="Proteomes" id="UP000636800"/>
    </source>
</evidence>
<keyword evidence="4" id="KW-0808">Transferase</keyword>
<dbReference type="InterPro" id="IPR016024">
    <property type="entry name" value="ARM-type_fold"/>
</dbReference>
<dbReference type="SMART" id="SM00320">
    <property type="entry name" value="WD40"/>
    <property type="match status" value="4"/>
</dbReference>
<dbReference type="InterPro" id="IPR036322">
    <property type="entry name" value="WD40_repeat_dom_sf"/>
</dbReference>
<dbReference type="InterPro" id="IPR052858">
    <property type="entry name" value="E3_ubiquitin-ligase_LIN"/>
</dbReference>
<dbReference type="Pfam" id="PF04564">
    <property type="entry name" value="U-box"/>
    <property type="match status" value="1"/>
</dbReference>
<comment type="catalytic activity">
    <reaction evidence="1">
        <text>S-ubiquitinyl-[E2 ubiquitin-conjugating enzyme]-L-cysteine + [acceptor protein]-L-lysine = [E2 ubiquitin-conjugating enzyme]-L-cysteine + N(6)-ubiquitinyl-[acceptor protein]-L-lysine.</text>
        <dbReference type="EC" id="2.3.2.27"/>
    </reaction>
</comment>
<dbReference type="SUPFAM" id="SSF48371">
    <property type="entry name" value="ARM repeat"/>
    <property type="match status" value="1"/>
</dbReference>
<evidence type="ECO:0000256" key="4">
    <source>
        <dbReference type="ARBA" id="ARBA00022679"/>
    </source>
</evidence>
<dbReference type="InterPro" id="IPR056514">
    <property type="entry name" value="ARM_LIN_2nd"/>
</dbReference>
<dbReference type="InterPro" id="IPR003613">
    <property type="entry name" value="Ubox_domain"/>
</dbReference>
<feature type="repeat" description="WD" evidence="5">
    <location>
        <begin position="1200"/>
        <end position="1227"/>
    </location>
</feature>
<dbReference type="Pfam" id="PF23654">
    <property type="entry name" value="ARM_LIN_2nd"/>
    <property type="match status" value="1"/>
</dbReference>
<evidence type="ECO:0000256" key="2">
    <source>
        <dbReference type="ARBA" id="ARBA00004906"/>
    </source>
</evidence>